<evidence type="ECO:0000313" key="4">
    <source>
        <dbReference type="Proteomes" id="UP000038045"/>
    </source>
</evidence>
<dbReference type="Pfam" id="PF13649">
    <property type="entry name" value="Methyltransf_25"/>
    <property type="match status" value="1"/>
</dbReference>
<reference evidence="5" key="1">
    <citation type="submission" date="2017-02" db="UniProtKB">
        <authorList>
            <consortium name="WormBaseParasite"/>
        </authorList>
    </citation>
    <scope>IDENTIFICATION</scope>
</reference>
<dbReference type="PANTHER" id="PTHR43861">
    <property type="entry name" value="TRANS-ACONITATE 2-METHYLTRANSFERASE-RELATED"/>
    <property type="match status" value="1"/>
</dbReference>
<protein>
    <submittedName>
        <fullName evidence="5">Methyltransf_25 domain-containing protein</fullName>
    </submittedName>
</protein>
<accession>A0A0N4ZWQ6</accession>
<dbReference type="WBParaSite" id="PTRK_0001312200.1">
    <property type="protein sequence ID" value="PTRK_0001312200.1"/>
    <property type="gene ID" value="PTRK_0001312200"/>
</dbReference>
<feature type="domain" description="Methyltransferase" evidence="3">
    <location>
        <begin position="46"/>
        <end position="136"/>
    </location>
</feature>
<evidence type="ECO:0000313" key="5">
    <source>
        <dbReference type="WBParaSite" id="PTRK_0001312200.1"/>
    </source>
</evidence>
<dbReference type="InterPro" id="IPR029063">
    <property type="entry name" value="SAM-dependent_MTases_sf"/>
</dbReference>
<keyword evidence="1" id="KW-0489">Methyltransferase</keyword>
<dbReference type="Proteomes" id="UP000038045">
    <property type="component" value="Unplaced"/>
</dbReference>
<proteinExistence type="predicted"/>
<dbReference type="STRING" id="131310.A0A0N4ZWQ6"/>
<dbReference type="CDD" id="cd02440">
    <property type="entry name" value="AdoMet_MTases"/>
    <property type="match status" value="1"/>
</dbReference>
<dbReference type="AlphaFoldDB" id="A0A0N4ZWQ6"/>
<organism evidence="4 5">
    <name type="scientific">Parastrongyloides trichosuri</name>
    <name type="common">Possum-specific nematode worm</name>
    <dbReference type="NCBI Taxonomy" id="131310"/>
    <lineage>
        <taxon>Eukaryota</taxon>
        <taxon>Metazoa</taxon>
        <taxon>Ecdysozoa</taxon>
        <taxon>Nematoda</taxon>
        <taxon>Chromadorea</taxon>
        <taxon>Rhabditida</taxon>
        <taxon>Tylenchina</taxon>
        <taxon>Panagrolaimomorpha</taxon>
        <taxon>Strongyloidoidea</taxon>
        <taxon>Strongyloididae</taxon>
        <taxon>Parastrongyloides</taxon>
    </lineage>
</organism>
<dbReference type="SUPFAM" id="SSF53335">
    <property type="entry name" value="S-adenosyl-L-methionine-dependent methyltransferases"/>
    <property type="match status" value="1"/>
</dbReference>
<evidence type="ECO:0000256" key="2">
    <source>
        <dbReference type="ARBA" id="ARBA00022679"/>
    </source>
</evidence>
<keyword evidence="2" id="KW-0808">Transferase</keyword>
<dbReference type="GO" id="GO:0032259">
    <property type="term" value="P:methylation"/>
    <property type="evidence" value="ECO:0007669"/>
    <property type="project" value="UniProtKB-KW"/>
</dbReference>
<evidence type="ECO:0000259" key="3">
    <source>
        <dbReference type="Pfam" id="PF13649"/>
    </source>
</evidence>
<dbReference type="Gene3D" id="3.40.50.150">
    <property type="entry name" value="Vaccinia Virus protein VP39"/>
    <property type="match status" value="1"/>
</dbReference>
<dbReference type="InterPro" id="IPR041698">
    <property type="entry name" value="Methyltransf_25"/>
</dbReference>
<name>A0A0N4ZWQ6_PARTI</name>
<evidence type="ECO:0000256" key="1">
    <source>
        <dbReference type="ARBA" id="ARBA00022603"/>
    </source>
</evidence>
<keyword evidence="4" id="KW-1185">Reference proteome</keyword>
<sequence>MEKSKILFPAKEYSTIQNQWIGKECIVTPSIKNILLSDNLIRDKNIIDIGCGNGHYSSDMLKWGAQKVHGIDQSLLMINEARNSYNENNLTFECLSTLDMSYENIFDIAVGFFVLEFNETVDDLYKTFKNIYKCLNIKNGKFIGIIPNGIDNFNPTKNEGIKFGASWEINTSVKRYDGERLKVNFYNNNGIVIGNAPLQLKQDLRKLNLKK</sequence>
<dbReference type="GO" id="GO:0008168">
    <property type="term" value="F:methyltransferase activity"/>
    <property type="evidence" value="ECO:0007669"/>
    <property type="project" value="UniProtKB-KW"/>
</dbReference>
<dbReference type="PANTHER" id="PTHR43861:SF1">
    <property type="entry name" value="TRANS-ACONITATE 2-METHYLTRANSFERASE"/>
    <property type="match status" value="1"/>
</dbReference>